<feature type="domain" description="AMP-dependent synthetase/ligase" evidence="3">
    <location>
        <begin position="9"/>
        <end position="372"/>
    </location>
</feature>
<evidence type="ECO:0000259" key="3">
    <source>
        <dbReference type="Pfam" id="PF00501"/>
    </source>
</evidence>
<keyword evidence="5" id="KW-0614">Plasmid</keyword>
<proteinExistence type="inferred from homology"/>
<gene>
    <name evidence="5" type="ordered locus">Rmet_5438</name>
</gene>
<keyword evidence="2 5" id="KW-0436">Ligase</keyword>
<dbReference type="EC" id="6.2.1.26" evidence="5"/>
<dbReference type="RefSeq" id="WP_011519844.1">
    <property type="nucleotide sequence ID" value="NC_007974.2"/>
</dbReference>
<dbReference type="AlphaFoldDB" id="Q1LC29"/>
<keyword evidence="6" id="KW-1185">Reference proteome</keyword>
<evidence type="ECO:0000313" key="5">
    <source>
        <dbReference type="EMBL" id="ABF12297.1"/>
    </source>
</evidence>
<dbReference type="Pfam" id="PF00501">
    <property type="entry name" value="AMP-binding"/>
    <property type="match status" value="1"/>
</dbReference>
<geneLocation type="plasmid" evidence="5 6">
    <name>megaplasmid</name>
</geneLocation>
<dbReference type="InterPro" id="IPR025110">
    <property type="entry name" value="AMP-bd_C"/>
</dbReference>
<dbReference type="PROSITE" id="PS00455">
    <property type="entry name" value="AMP_BINDING"/>
    <property type="match status" value="1"/>
</dbReference>
<comment type="similarity">
    <text evidence="1">Belongs to the ATP-dependent AMP-binding enzyme family.</text>
</comment>
<dbReference type="GO" id="GO:0008756">
    <property type="term" value="F:o-succinylbenzoate-CoA ligase activity"/>
    <property type="evidence" value="ECO:0007669"/>
    <property type="project" value="UniProtKB-EC"/>
</dbReference>
<sequence>MYLTQALHKAFRENPSGVATIFAQRSTTFSQLIDRVARLASALRGQGVAAGDRVAMLALNSDRYVEYIFGTLWAGAALNPVNTRWSVAEIAYSMEDCGTSVLLVDDNFLDLIGPLRERCPCIQTVIYCGDAETPAGMIDYEQLVRSSAPIADSLRSGHDLAAVLYTGGTTGAPKGVMLSHANIASNVLSSLAAASRPPVTSILQMAPMFHIAALSFVFQAVTRLATQVILPGFDPKAAIRDLSRYRINEVFTVPTMLKMMLDDPTFADHDLSSLRNIIYGAAPIDGALLQRAMAQIPSSQFLQAYGMTETSPVSAILAADCHVVGSPRLKAAGRPAPACEVRIVDPATDEDCPTGTVGEVAVRGPGVMLGYWNKPEETARALRNGWMHTGDAGYLDADGFLYVTDRIKDMIISGGENVYSTEVENAILTHPAVQLCAVIGIPDEKWGEAVHAVIVVRPGHELSVDAVHAHCRERIASYKCPRSVEFRADMPLSAAGKLLKYKLREVYWQSRDRRI</sequence>
<accession>Q1LC29</accession>
<dbReference type="Pfam" id="PF13193">
    <property type="entry name" value="AMP-binding_C"/>
    <property type="match status" value="1"/>
</dbReference>
<evidence type="ECO:0000313" key="6">
    <source>
        <dbReference type="Proteomes" id="UP000002429"/>
    </source>
</evidence>
<dbReference type="InterPro" id="IPR042099">
    <property type="entry name" value="ANL_N_sf"/>
</dbReference>
<dbReference type="Gene3D" id="3.40.50.12780">
    <property type="entry name" value="N-terminal domain of ligase-like"/>
    <property type="match status" value="1"/>
</dbReference>
<feature type="domain" description="AMP-binding enzyme C-terminal" evidence="4">
    <location>
        <begin position="422"/>
        <end position="497"/>
    </location>
</feature>
<dbReference type="SUPFAM" id="SSF56801">
    <property type="entry name" value="Acetyl-CoA synthetase-like"/>
    <property type="match status" value="1"/>
</dbReference>
<dbReference type="InterPro" id="IPR020845">
    <property type="entry name" value="AMP-binding_CS"/>
</dbReference>
<dbReference type="NCBIfam" id="NF004837">
    <property type="entry name" value="PRK06187.1"/>
    <property type="match status" value="1"/>
</dbReference>
<dbReference type="PANTHER" id="PTHR43767:SF1">
    <property type="entry name" value="NONRIBOSOMAL PEPTIDE SYNTHASE PES1 (EUROFUNG)-RELATED"/>
    <property type="match status" value="1"/>
</dbReference>
<dbReference type="InterPro" id="IPR000873">
    <property type="entry name" value="AMP-dep_synth/lig_dom"/>
</dbReference>
<name>Q1LC29_CUPMC</name>
<dbReference type="Gene3D" id="3.30.300.30">
    <property type="match status" value="1"/>
</dbReference>
<dbReference type="CDD" id="cd17631">
    <property type="entry name" value="FACL_FadD13-like"/>
    <property type="match status" value="1"/>
</dbReference>
<dbReference type="FunFam" id="3.30.300.30:FF:000008">
    <property type="entry name" value="2,3-dihydroxybenzoate-AMP ligase"/>
    <property type="match status" value="1"/>
</dbReference>
<dbReference type="KEGG" id="rme:Rmet_5438"/>
<dbReference type="EMBL" id="CP000353">
    <property type="protein sequence ID" value="ABF12297.1"/>
    <property type="molecule type" value="Genomic_DNA"/>
</dbReference>
<dbReference type="InterPro" id="IPR045851">
    <property type="entry name" value="AMP-bd_C_sf"/>
</dbReference>
<dbReference type="PANTHER" id="PTHR43767">
    <property type="entry name" value="LONG-CHAIN-FATTY-ACID--COA LIGASE"/>
    <property type="match status" value="1"/>
</dbReference>
<organism evidence="5 6">
    <name type="scientific">Cupriavidus metallidurans (strain ATCC 43123 / DSM 2839 / NBRC 102507 / CH34)</name>
    <name type="common">Ralstonia metallidurans</name>
    <dbReference type="NCBI Taxonomy" id="266264"/>
    <lineage>
        <taxon>Bacteria</taxon>
        <taxon>Pseudomonadati</taxon>
        <taxon>Pseudomonadota</taxon>
        <taxon>Betaproteobacteria</taxon>
        <taxon>Burkholderiales</taxon>
        <taxon>Burkholderiaceae</taxon>
        <taxon>Cupriavidus</taxon>
    </lineage>
</organism>
<dbReference type="eggNOG" id="COG0318">
    <property type="taxonomic scope" value="Bacteria"/>
</dbReference>
<dbReference type="HOGENOM" id="CLU_000022_59_7_4"/>
<reference evidence="6" key="1">
    <citation type="journal article" date="2010" name="PLoS ONE">
        <title>The complete genome sequence of Cupriavidus metallidurans strain CH34, a master survivalist in harsh and anthropogenic environments.</title>
        <authorList>
            <person name="Janssen P.J."/>
            <person name="Van Houdt R."/>
            <person name="Moors H."/>
            <person name="Monsieurs P."/>
            <person name="Morin N."/>
            <person name="Michaux A."/>
            <person name="Benotmane M.A."/>
            <person name="Leys N."/>
            <person name="Vallaeys T."/>
            <person name="Lapidus A."/>
            <person name="Monchy S."/>
            <person name="Medigue C."/>
            <person name="Taghavi S."/>
            <person name="McCorkle S."/>
            <person name="Dunn J."/>
            <person name="van der Lelie D."/>
            <person name="Mergeay M."/>
        </authorList>
    </citation>
    <scope>NUCLEOTIDE SEQUENCE [LARGE SCALE GENOMIC DNA]</scope>
    <source>
        <strain evidence="6">ATCC 43123 / DSM 2839 / NBRC 102507 / CH34</strain>
    </source>
</reference>
<evidence type="ECO:0000259" key="4">
    <source>
        <dbReference type="Pfam" id="PF13193"/>
    </source>
</evidence>
<evidence type="ECO:0000256" key="2">
    <source>
        <dbReference type="ARBA" id="ARBA00022598"/>
    </source>
</evidence>
<dbReference type="InterPro" id="IPR050237">
    <property type="entry name" value="ATP-dep_AMP-bd_enzyme"/>
</dbReference>
<evidence type="ECO:0000256" key="1">
    <source>
        <dbReference type="ARBA" id="ARBA00006432"/>
    </source>
</evidence>
<dbReference type="Proteomes" id="UP000002429">
    <property type="component" value="Plasmid megaplasmid"/>
</dbReference>
<protein>
    <submittedName>
        <fullName evidence="5">AMP-dependent synthetase and ligase</fullName>
        <ecNumber evidence="5">6.2.1.26</ecNumber>
    </submittedName>
</protein>